<comment type="caution">
    <text evidence="1">The sequence shown here is derived from an EMBL/GenBank/DDBJ whole genome shotgun (WGS) entry which is preliminary data.</text>
</comment>
<sequence length="64" mass="6865">MSGGVLYNLTGVRRELPRTKGCSRGVLSSTQSLMLSRASAASETYVRVETVKTLAINLTSIDAF</sequence>
<accession>A0A5B7DCS2</accession>
<proteinExistence type="predicted"/>
<dbReference type="EMBL" id="VSRR010000718">
    <property type="protein sequence ID" value="MPC18886.1"/>
    <property type="molecule type" value="Genomic_DNA"/>
</dbReference>
<keyword evidence="2" id="KW-1185">Reference proteome</keyword>
<dbReference type="AlphaFoldDB" id="A0A5B7DCS2"/>
<gene>
    <name evidence="1" type="ORF">E2C01_011781</name>
</gene>
<evidence type="ECO:0000313" key="2">
    <source>
        <dbReference type="Proteomes" id="UP000324222"/>
    </source>
</evidence>
<organism evidence="1 2">
    <name type="scientific">Portunus trituberculatus</name>
    <name type="common">Swimming crab</name>
    <name type="synonym">Neptunus trituberculatus</name>
    <dbReference type="NCBI Taxonomy" id="210409"/>
    <lineage>
        <taxon>Eukaryota</taxon>
        <taxon>Metazoa</taxon>
        <taxon>Ecdysozoa</taxon>
        <taxon>Arthropoda</taxon>
        <taxon>Crustacea</taxon>
        <taxon>Multicrustacea</taxon>
        <taxon>Malacostraca</taxon>
        <taxon>Eumalacostraca</taxon>
        <taxon>Eucarida</taxon>
        <taxon>Decapoda</taxon>
        <taxon>Pleocyemata</taxon>
        <taxon>Brachyura</taxon>
        <taxon>Eubrachyura</taxon>
        <taxon>Portunoidea</taxon>
        <taxon>Portunidae</taxon>
        <taxon>Portuninae</taxon>
        <taxon>Portunus</taxon>
    </lineage>
</organism>
<protein>
    <submittedName>
        <fullName evidence="1">Uncharacterized protein</fullName>
    </submittedName>
</protein>
<evidence type="ECO:0000313" key="1">
    <source>
        <dbReference type="EMBL" id="MPC18886.1"/>
    </source>
</evidence>
<name>A0A5B7DCS2_PORTR</name>
<reference evidence="1 2" key="1">
    <citation type="submission" date="2019-05" db="EMBL/GenBank/DDBJ databases">
        <title>Another draft genome of Portunus trituberculatus and its Hox gene families provides insights of decapod evolution.</title>
        <authorList>
            <person name="Jeong J.-H."/>
            <person name="Song I."/>
            <person name="Kim S."/>
            <person name="Choi T."/>
            <person name="Kim D."/>
            <person name="Ryu S."/>
            <person name="Kim W."/>
        </authorList>
    </citation>
    <scope>NUCLEOTIDE SEQUENCE [LARGE SCALE GENOMIC DNA]</scope>
    <source>
        <tissue evidence="1">Muscle</tissue>
    </source>
</reference>
<dbReference type="Proteomes" id="UP000324222">
    <property type="component" value="Unassembled WGS sequence"/>
</dbReference>